<dbReference type="Proteomes" id="UP000288216">
    <property type="component" value="Unassembled WGS sequence"/>
</dbReference>
<evidence type="ECO:0000256" key="1">
    <source>
        <dbReference type="ARBA" id="ARBA00004606"/>
    </source>
</evidence>
<name>A0A401PW79_SCYTO</name>
<evidence type="ECO:0000256" key="4">
    <source>
        <dbReference type="ARBA" id="ARBA00022692"/>
    </source>
</evidence>
<gene>
    <name evidence="9" type="ORF">scyTo_0016677</name>
</gene>
<dbReference type="OrthoDB" id="421979at2759"/>
<proteinExistence type="predicted"/>
<organism evidence="9 10">
    <name type="scientific">Scyliorhinus torazame</name>
    <name type="common">Cloudy catshark</name>
    <name type="synonym">Catulus torazame</name>
    <dbReference type="NCBI Taxonomy" id="75743"/>
    <lineage>
        <taxon>Eukaryota</taxon>
        <taxon>Metazoa</taxon>
        <taxon>Chordata</taxon>
        <taxon>Craniata</taxon>
        <taxon>Vertebrata</taxon>
        <taxon>Chondrichthyes</taxon>
        <taxon>Elasmobranchii</taxon>
        <taxon>Galeomorphii</taxon>
        <taxon>Galeoidea</taxon>
        <taxon>Carcharhiniformes</taxon>
        <taxon>Scyliorhinidae</taxon>
        <taxon>Scyliorhinus</taxon>
    </lineage>
</organism>
<keyword evidence="2" id="KW-0328">Glycosyltransferase</keyword>
<protein>
    <recommendedName>
        <fullName evidence="8">Fringe-like glycosyltransferase domain-containing protein</fullName>
    </recommendedName>
</protein>
<reference evidence="9 10" key="1">
    <citation type="journal article" date="2018" name="Nat. Ecol. Evol.">
        <title>Shark genomes provide insights into elasmobranch evolution and the origin of vertebrates.</title>
        <authorList>
            <person name="Hara Y"/>
            <person name="Yamaguchi K"/>
            <person name="Onimaru K"/>
            <person name="Kadota M"/>
            <person name="Koyanagi M"/>
            <person name="Keeley SD"/>
            <person name="Tatsumi K"/>
            <person name="Tanaka K"/>
            <person name="Motone F"/>
            <person name="Kageyama Y"/>
            <person name="Nozu R"/>
            <person name="Adachi N"/>
            <person name="Nishimura O"/>
            <person name="Nakagawa R"/>
            <person name="Tanegashima C"/>
            <person name="Kiyatake I"/>
            <person name="Matsumoto R"/>
            <person name="Murakumo K"/>
            <person name="Nishida K"/>
            <person name="Terakita A"/>
            <person name="Kuratani S"/>
            <person name="Sato K"/>
            <person name="Hyodo S Kuraku.S."/>
        </authorList>
    </citation>
    <scope>NUCLEOTIDE SEQUENCE [LARGE SCALE GENOMIC DNA]</scope>
</reference>
<dbReference type="GO" id="GO:0016757">
    <property type="term" value="F:glycosyltransferase activity"/>
    <property type="evidence" value="ECO:0007669"/>
    <property type="project" value="UniProtKB-KW"/>
</dbReference>
<evidence type="ECO:0000256" key="7">
    <source>
        <dbReference type="ARBA" id="ARBA00023136"/>
    </source>
</evidence>
<dbReference type="InterPro" id="IPR003378">
    <property type="entry name" value="Fringe-like_glycosylTrfase"/>
</dbReference>
<evidence type="ECO:0000256" key="5">
    <source>
        <dbReference type="ARBA" id="ARBA00022968"/>
    </source>
</evidence>
<comment type="subcellular location">
    <subcellularLocation>
        <location evidence="1">Membrane</location>
        <topology evidence="1">Single-pass type II membrane protein</topology>
    </subcellularLocation>
</comment>
<evidence type="ECO:0000313" key="10">
    <source>
        <dbReference type="Proteomes" id="UP000288216"/>
    </source>
</evidence>
<dbReference type="EMBL" id="BFAA01010257">
    <property type="protein sequence ID" value="GCB77397.1"/>
    <property type="molecule type" value="Genomic_DNA"/>
</dbReference>
<keyword evidence="5" id="KW-0735">Signal-anchor</keyword>
<dbReference type="OMA" id="CSCYSQD"/>
<keyword evidence="6" id="KW-1133">Transmembrane helix</keyword>
<comment type="caution">
    <text evidence="9">The sequence shown here is derived from an EMBL/GenBank/DDBJ whole genome shotgun (WGS) entry which is preliminary data.</text>
</comment>
<dbReference type="GO" id="GO:0016020">
    <property type="term" value="C:membrane"/>
    <property type="evidence" value="ECO:0007669"/>
    <property type="project" value="UniProtKB-SubCell"/>
</dbReference>
<sequence>MIEKTTGTSPREPRIVFSREAVKQLLASGCSCYSQDAPDDMVLGMCFNSLGIPVTHSPLFHQARPMDYSKDYLAHQVPISFHKHWNIDPVEVYLTWLAKEDDPVSDQIIKKPKKEREDL</sequence>
<dbReference type="AlphaFoldDB" id="A0A401PW79"/>
<keyword evidence="4" id="KW-0812">Transmembrane</keyword>
<evidence type="ECO:0000256" key="2">
    <source>
        <dbReference type="ARBA" id="ARBA00022676"/>
    </source>
</evidence>
<evidence type="ECO:0000259" key="8">
    <source>
        <dbReference type="Pfam" id="PF02434"/>
    </source>
</evidence>
<dbReference type="Gene3D" id="3.90.550.50">
    <property type="match status" value="1"/>
</dbReference>
<keyword evidence="10" id="KW-1185">Reference proteome</keyword>
<keyword evidence="7" id="KW-0472">Membrane</keyword>
<keyword evidence="3" id="KW-0808">Transferase</keyword>
<dbReference type="STRING" id="75743.A0A401PW79"/>
<dbReference type="Pfam" id="PF02434">
    <property type="entry name" value="Fringe"/>
    <property type="match status" value="1"/>
</dbReference>
<evidence type="ECO:0000256" key="6">
    <source>
        <dbReference type="ARBA" id="ARBA00022989"/>
    </source>
</evidence>
<evidence type="ECO:0000313" key="9">
    <source>
        <dbReference type="EMBL" id="GCB77397.1"/>
    </source>
</evidence>
<accession>A0A401PW79</accession>
<feature type="domain" description="Fringe-like glycosyltransferase" evidence="8">
    <location>
        <begin position="15"/>
        <end position="103"/>
    </location>
</feature>
<evidence type="ECO:0000256" key="3">
    <source>
        <dbReference type="ARBA" id="ARBA00022679"/>
    </source>
</evidence>